<sequence length="560" mass="64406">MNPLLSGSLDVDMLLVSKQSEPLTPEKVDTLRHIQNYDVSKFNEAEVRSYIIDPMLRVLGYDKGTPFSTSLERQLTFVGQTRRSDYHVHLWDENFWLLEAKRPRIGISSFGYEDFSQALEYSVHPSVNAALIVLCDGLKLEIFDREVDVENPVLRVEIKNLVAEFDKVRAILEPMQVWFFQKRRIIRLLDRVFDKEFVMNRVEEFSDLLPRRLRAKQNTIVENFRKTVKPDSDAQREKAQSASLPELTELYMKFDFPIPVDNAVNRRLIELSLPESFNVMYRIFPDRPRAANDAFMSQAAAYLAGLAEKRDTVEWLPAWLAPGIQGGAELDASIKYFLDQCLTYFEDYEPYRLVLLATNAVSRIAKINVISNNAIQKLGADLHAFARLTIPEISWAQVIASPEEQLINLIDMQAIAALDDFVVKNKMEKGGFKIESAKHQLRGYWELEKKLLAAIPNYKALLAERRPGKMRVTECASVTYDNLGHATIARLHRFPKWKSYLLTERRELVEQVASTGSWAAKELLGLKIEDEFPRMKDDQLADRFFLGDIDTLRAIRSGYS</sequence>
<keyword evidence="2" id="KW-1185">Reference proteome</keyword>
<protein>
    <recommendedName>
        <fullName evidence="3">Type I restriction enzyme R protein N-terminal domain-containing protein</fullName>
    </recommendedName>
</protein>
<dbReference type="AlphaFoldDB" id="A0A126T8N1"/>
<evidence type="ECO:0008006" key="3">
    <source>
        <dbReference type="Google" id="ProtNLM"/>
    </source>
</evidence>
<dbReference type="EMBL" id="CP014476">
    <property type="protein sequence ID" value="AMK78437.1"/>
    <property type="molecule type" value="Genomic_DNA"/>
</dbReference>
<dbReference type="RefSeq" id="WP_062329347.1">
    <property type="nucleotide sequence ID" value="NZ_CP014476.1"/>
</dbReference>
<proteinExistence type="predicted"/>
<evidence type="ECO:0000313" key="1">
    <source>
        <dbReference type="EMBL" id="AMK78437.1"/>
    </source>
</evidence>
<organism evidence="1 2">
    <name type="scientific">Methylomonas denitrificans</name>
    <dbReference type="NCBI Taxonomy" id="1538553"/>
    <lineage>
        <taxon>Bacteria</taxon>
        <taxon>Pseudomonadati</taxon>
        <taxon>Pseudomonadota</taxon>
        <taxon>Gammaproteobacteria</taxon>
        <taxon>Methylococcales</taxon>
        <taxon>Methylococcaceae</taxon>
        <taxon>Methylomonas</taxon>
    </lineage>
</organism>
<evidence type="ECO:0000313" key="2">
    <source>
        <dbReference type="Proteomes" id="UP000030512"/>
    </source>
</evidence>
<reference evidence="1 2" key="1">
    <citation type="journal article" date="2015" name="Environ. Microbiol.">
        <title>Methane oxidation coupled to nitrate reduction under hypoxia by the Gammaproteobacterium Methylomonas denitrificans, sp. nov. type strain FJG1.</title>
        <authorList>
            <person name="Kits K.D."/>
            <person name="Klotz M.G."/>
            <person name="Stein L.Y."/>
        </authorList>
    </citation>
    <scope>NUCLEOTIDE SEQUENCE [LARGE SCALE GENOMIC DNA]</scope>
    <source>
        <strain evidence="1 2">FJG1</strain>
    </source>
</reference>
<dbReference type="KEGG" id="mdn:JT25_018395"/>
<name>A0A126T8N1_9GAMM</name>
<gene>
    <name evidence="1" type="ORF">JT25_018395</name>
</gene>
<accession>A0A126T8N1</accession>
<dbReference type="Proteomes" id="UP000030512">
    <property type="component" value="Chromosome"/>
</dbReference>
<dbReference type="OrthoDB" id="7068459at2"/>